<proteinExistence type="predicted"/>
<dbReference type="RefSeq" id="WP_348758633.1">
    <property type="nucleotide sequence ID" value="NZ_OZ026884.1"/>
</dbReference>
<gene>
    <name evidence="4" type="primary">yhbY</name>
    <name evidence="4" type="ORF">MECH1_V1_0261</name>
</gene>
<dbReference type="EMBL" id="OZ026884">
    <property type="protein sequence ID" value="CAL1239037.1"/>
    <property type="molecule type" value="Genomic_DNA"/>
</dbReference>
<protein>
    <submittedName>
        <fullName evidence="4">Ribosome assembly factor YhbY</fullName>
    </submittedName>
</protein>
<name>A0ABP1C4A5_9GAMM</name>
<dbReference type="InterPro" id="IPR051925">
    <property type="entry name" value="RNA-binding_domain"/>
</dbReference>
<dbReference type="InterPro" id="IPR035920">
    <property type="entry name" value="YhbY-like_sf"/>
</dbReference>
<feature type="domain" description="CRM" evidence="3">
    <location>
        <begin position="1"/>
        <end position="95"/>
    </location>
</feature>
<dbReference type="InterPro" id="IPR001890">
    <property type="entry name" value="RNA-binding_CRM"/>
</dbReference>
<evidence type="ECO:0000256" key="1">
    <source>
        <dbReference type="ARBA" id="ARBA00022884"/>
    </source>
</evidence>
<dbReference type="PANTHER" id="PTHR40065">
    <property type="entry name" value="RNA-BINDING PROTEIN YHBY"/>
    <property type="match status" value="1"/>
</dbReference>
<accession>A0ABP1C4A5</accession>
<dbReference type="Proteomes" id="UP001497493">
    <property type="component" value="Chromosome"/>
</dbReference>
<dbReference type="InterPro" id="IPR017924">
    <property type="entry name" value="RNA-binding_YhbY"/>
</dbReference>
<evidence type="ECO:0000313" key="4">
    <source>
        <dbReference type="EMBL" id="CAL1239037.1"/>
    </source>
</evidence>
<dbReference type="SMART" id="SM01103">
    <property type="entry name" value="CRS1_YhbY"/>
    <property type="match status" value="1"/>
</dbReference>
<dbReference type="NCBIfam" id="TIGR00253">
    <property type="entry name" value="RNA_bind_YhbY"/>
    <property type="match status" value="1"/>
</dbReference>
<sequence>MRSELRHQLKKRAHALKPVVSTGYQGLTPALLNEIDLALNHHRLIKVRLNAADRHQRRQLAEAICQETAAELIQAVGHVITLYREPPDAGSAGIGRP</sequence>
<dbReference type="PANTHER" id="PTHR40065:SF3">
    <property type="entry name" value="RNA-BINDING PROTEIN YHBY"/>
    <property type="match status" value="1"/>
</dbReference>
<reference evidence="4 5" key="1">
    <citation type="submission" date="2024-04" db="EMBL/GenBank/DDBJ databases">
        <authorList>
            <person name="Cremers G."/>
        </authorList>
    </citation>
    <scope>NUCLEOTIDE SEQUENCE [LARGE SCALE GENOMIC DNA]</scope>
    <source>
        <strain evidence="4">MeCH1-AG</strain>
    </source>
</reference>
<keyword evidence="5" id="KW-1185">Reference proteome</keyword>
<keyword evidence="1 2" id="KW-0694">RNA-binding</keyword>
<evidence type="ECO:0000259" key="3">
    <source>
        <dbReference type="PROSITE" id="PS51295"/>
    </source>
</evidence>
<dbReference type="PROSITE" id="PS51295">
    <property type="entry name" value="CRM"/>
    <property type="match status" value="1"/>
</dbReference>
<evidence type="ECO:0000256" key="2">
    <source>
        <dbReference type="PROSITE-ProRule" id="PRU00626"/>
    </source>
</evidence>
<organism evidence="4 5">
    <name type="scientific">Candidatus Methylocalor cossyra</name>
    <dbReference type="NCBI Taxonomy" id="3108543"/>
    <lineage>
        <taxon>Bacteria</taxon>
        <taxon>Pseudomonadati</taxon>
        <taxon>Pseudomonadota</taxon>
        <taxon>Gammaproteobacteria</taxon>
        <taxon>Methylococcales</taxon>
        <taxon>Methylococcaceae</taxon>
        <taxon>Candidatus Methylocalor</taxon>
    </lineage>
</organism>
<dbReference type="SUPFAM" id="SSF75471">
    <property type="entry name" value="YhbY-like"/>
    <property type="match status" value="1"/>
</dbReference>
<dbReference type="Pfam" id="PF01985">
    <property type="entry name" value="CRS1_YhbY"/>
    <property type="match status" value="1"/>
</dbReference>
<evidence type="ECO:0000313" key="5">
    <source>
        <dbReference type="Proteomes" id="UP001497493"/>
    </source>
</evidence>
<dbReference type="Gene3D" id="3.30.110.60">
    <property type="entry name" value="YhbY-like"/>
    <property type="match status" value="1"/>
</dbReference>